<dbReference type="OrthoDB" id="1665149at2"/>
<reference evidence="2 3" key="1">
    <citation type="submission" date="2019-03" db="EMBL/GenBank/DDBJ databases">
        <title>Genomic Encyclopedia of Type Strains, Phase IV (KMG-IV): sequencing the most valuable type-strain genomes for metagenomic binning, comparative biology and taxonomic classification.</title>
        <authorList>
            <person name="Goeker M."/>
        </authorList>
    </citation>
    <scope>NUCLEOTIDE SEQUENCE [LARGE SCALE GENOMIC DNA]</scope>
    <source>
        <strain evidence="2 3">DSM 24455</strain>
    </source>
</reference>
<keyword evidence="1" id="KW-1133">Transmembrane helix</keyword>
<dbReference type="SUPFAM" id="SSF89260">
    <property type="entry name" value="Collagen-binding domain"/>
    <property type="match status" value="1"/>
</dbReference>
<dbReference type="Proteomes" id="UP000295325">
    <property type="component" value="Unassembled WGS sequence"/>
</dbReference>
<accession>A0A4R7KMF0</accession>
<evidence type="ECO:0000256" key="1">
    <source>
        <dbReference type="SAM" id="Phobius"/>
    </source>
</evidence>
<keyword evidence="3" id="KW-1185">Reference proteome</keyword>
<proteinExistence type="predicted"/>
<dbReference type="AlphaFoldDB" id="A0A4R7KMF0"/>
<evidence type="ECO:0008006" key="4">
    <source>
        <dbReference type="Google" id="ProtNLM"/>
    </source>
</evidence>
<protein>
    <recommendedName>
        <fullName evidence="4">NlpC/P60 family protein</fullName>
    </recommendedName>
</protein>
<feature type="transmembrane region" description="Helical" evidence="1">
    <location>
        <begin position="21"/>
        <end position="44"/>
    </location>
</feature>
<sequence length="379" mass="43579">MFGRLRLRRPYRRYRNNYLLDFLKAYVVFFILISSAVFLLKLFYKEKHENIKPPAEYAALNKMKRSEAFKRGMDMINYVWEYDVLKNGPKNSSEVELPAFLRGAEVKKVSGIPYAWGGYTALDISNQKYVKNFEESVKSGYTTGNVLCVGGYKEMTAGLDCSGFVSAVFKFKENMGTKGFERAFTRIELEDLKPMDILVSRGNHAMIYLATTSDKSGIIAMESTTGTSYEKPEKTVISYRSWEEIREGINSEPYIAMRYNKIEDDDIEFFKDSNEFNNYAKRAVDITQGKNYTGYIDYVDDVDYFKFAVSGKESLVLSVSTIPEFCRAEVLSQGGNVILGINKKGSYGLNLDKGTYYIKLYGMDFKYSEEKEYEFSLKR</sequence>
<comment type="caution">
    <text evidence="2">The sequence shown here is derived from an EMBL/GenBank/DDBJ whole genome shotgun (WGS) entry which is preliminary data.</text>
</comment>
<keyword evidence="1" id="KW-0472">Membrane</keyword>
<evidence type="ECO:0000313" key="3">
    <source>
        <dbReference type="Proteomes" id="UP000295325"/>
    </source>
</evidence>
<dbReference type="EMBL" id="SOAZ01000012">
    <property type="protein sequence ID" value="TDT57284.1"/>
    <property type="molecule type" value="Genomic_DNA"/>
</dbReference>
<dbReference type="RefSeq" id="WP_133628331.1">
    <property type="nucleotide sequence ID" value="NZ_SOAZ01000012.1"/>
</dbReference>
<dbReference type="Gene3D" id="2.60.120.380">
    <property type="match status" value="1"/>
</dbReference>
<dbReference type="Gene3D" id="3.90.1720.10">
    <property type="entry name" value="endopeptidase domain like (from Nostoc punctiforme)"/>
    <property type="match status" value="1"/>
</dbReference>
<dbReference type="SUPFAM" id="SSF54001">
    <property type="entry name" value="Cysteine proteinases"/>
    <property type="match status" value="1"/>
</dbReference>
<evidence type="ECO:0000313" key="2">
    <source>
        <dbReference type="EMBL" id="TDT57284.1"/>
    </source>
</evidence>
<gene>
    <name evidence="2" type="ORF">EDD71_11266</name>
</gene>
<name>A0A4R7KMF0_9CLOT</name>
<dbReference type="InterPro" id="IPR038765">
    <property type="entry name" value="Papain-like_cys_pep_sf"/>
</dbReference>
<keyword evidence="1" id="KW-0812">Transmembrane</keyword>
<organism evidence="2 3">
    <name type="scientific">Fonticella tunisiensis</name>
    <dbReference type="NCBI Taxonomy" id="1096341"/>
    <lineage>
        <taxon>Bacteria</taxon>
        <taxon>Bacillati</taxon>
        <taxon>Bacillota</taxon>
        <taxon>Clostridia</taxon>
        <taxon>Eubacteriales</taxon>
        <taxon>Clostridiaceae</taxon>
        <taxon>Fonticella</taxon>
    </lineage>
</organism>